<reference evidence="1 2" key="1">
    <citation type="submission" date="2024-04" db="EMBL/GenBank/DDBJ databases">
        <title>Novel species of the genus Ideonella isolated from streams.</title>
        <authorList>
            <person name="Lu H."/>
        </authorList>
    </citation>
    <scope>NUCLEOTIDE SEQUENCE [LARGE SCALE GENOMIC DNA]</scope>
    <source>
        <strain evidence="1 2">DXS29W</strain>
    </source>
</reference>
<dbReference type="PANTHER" id="PTHR21192">
    <property type="entry name" value="NUCLEAR PROTEIN E3-3"/>
    <property type="match status" value="1"/>
</dbReference>
<name>A0ABU9BXU3_9BURK</name>
<evidence type="ECO:0000313" key="2">
    <source>
        <dbReference type="Proteomes" id="UP001371218"/>
    </source>
</evidence>
<dbReference type="InterPro" id="IPR036748">
    <property type="entry name" value="MTH938-like_sf"/>
</dbReference>
<keyword evidence="2" id="KW-1185">Reference proteome</keyword>
<proteinExistence type="predicted"/>
<evidence type="ECO:0000313" key="1">
    <source>
        <dbReference type="EMBL" id="MEK8034793.1"/>
    </source>
</evidence>
<protein>
    <submittedName>
        <fullName evidence="1">Mth938-like domain-containing protein</fullName>
    </submittedName>
</protein>
<organism evidence="1 2">
    <name type="scientific">Ideonella lacteola</name>
    <dbReference type="NCBI Taxonomy" id="2984193"/>
    <lineage>
        <taxon>Bacteria</taxon>
        <taxon>Pseudomonadati</taxon>
        <taxon>Pseudomonadota</taxon>
        <taxon>Betaproteobacteria</taxon>
        <taxon>Burkholderiales</taxon>
        <taxon>Sphaerotilaceae</taxon>
        <taxon>Ideonella</taxon>
    </lineage>
</organism>
<dbReference type="PANTHER" id="PTHR21192:SF2">
    <property type="entry name" value="NADH DEHYDROGENASE [UBIQUINONE] 1 ALPHA SUBCOMPLEX ASSEMBLY FACTOR 3"/>
    <property type="match status" value="1"/>
</dbReference>
<dbReference type="Gene3D" id="3.40.1230.10">
    <property type="entry name" value="MTH938-like"/>
    <property type="match status" value="1"/>
</dbReference>
<dbReference type="CDD" id="cd05560">
    <property type="entry name" value="Xcc1710_like"/>
    <property type="match status" value="1"/>
</dbReference>
<dbReference type="SUPFAM" id="SSF64076">
    <property type="entry name" value="MTH938-like"/>
    <property type="match status" value="1"/>
</dbReference>
<dbReference type="RefSeq" id="WP_341429221.1">
    <property type="nucleotide sequence ID" value="NZ_JBBUTG010000035.1"/>
</dbReference>
<comment type="caution">
    <text evidence="1">The sequence shown here is derived from an EMBL/GenBank/DDBJ whole genome shotgun (WGS) entry which is preliminary data.</text>
</comment>
<dbReference type="Proteomes" id="UP001371218">
    <property type="component" value="Unassembled WGS sequence"/>
</dbReference>
<gene>
    <name evidence="1" type="ORF">AACH06_28585</name>
</gene>
<dbReference type="InterPro" id="IPR007523">
    <property type="entry name" value="NDUFAF3/AAMDC"/>
</dbReference>
<accession>A0ABU9BXU3</accession>
<sequence>MKFQPDQLDGVNAISKLEAGRIWVHATAFESSVLVPWRGDVQAWPAARADELQASHFEAIVALQPELVIFGSGDKHRFVSPALYRALIERRIGVETMDTAAACRTYNVLVNEGRKVVGAFLLEPAAPAA</sequence>
<dbReference type="EMBL" id="JBBUTG010000035">
    <property type="protein sequence ID" value="MEK8034793.1"/>
    <property type="molecule type" value="Genomic_DNA"/>
</dbReference>
<dbReference type="Pfam" id="PF04430">
    <property type="entry name" value="DUF498"/>
    <property type="match status" value="1"/>
</dbReference>